<evidence type="ECO:0000256" key="1">
    <source>
        <dbReference type="ARBA" id="ARBA00006767"/>
    </source>
</evidence>
<dbReference type="EMBL" id="JBJUIK010000013">
    <property type="protein sequence ID" value="KAL3508210.1"/>
    <property type="molecule type" value="Genomic_DNA"/>
</dbReference>
<dbReference type="PANTHER" id="PTHR10724">
    <property type="entry name" value="30S RIBOSOMAL PROTEIN S1"/>
    <property type="match status" value="1"/>
</dbReference>
<name>A0ABD2YQG1_9GENT</name>
<gene>
    <name evidence="6" type="ORF">ACH5RR_033592</name>
</gene>
<accession>A0ABD2YQG1</accession>
<evidence type="ECO:0000259" key="5">
    <source>
        <dbReference type="PROSITE" id="PS50126"/>
    </source>
</evidence>
<organism evidence="6 7">
    <name type="scientific">Cinchona calisaya</name>
    <dbReference type="NCBI Taxonomy" id="153742"/>
    <lineage>
        <taxon>Eukaryota</taxon>
        <taxon>Viridiplantae</taxon>
        <taxon>Streptophyta</taxon>
        <taxon>Embryophyta</taxon>
        <taxon>Tracheophyta</taxon>
        <taxon>Spermatophyta</taxon>
        <taxon>Magnoliopsida</taxon>
        <taxon>eudicotyledons</taxon>
        <taxon>Gunneridae</taxon>
        <taxon>Pentapetalae</taxon>
        <taxon>asterids</taxon>
        <taxon>lamiids</taxon>
        <taxon>Gentianales</taxon>
        <taxon>Rubiaceae</taxon>
        <taxon>Cinchonoideae</taxon>
        <taxon>Cinchoneae</taxon>
        <taxon>Cinchona</taxon>
    </lineage>
</organism>
<dbReference type="GO" id="GO:0005840">
    <property type="term" value="C:ribosome"/>
    <property type="evidence" value="ECO:0007669"/>
    <property type="project" value="UniProtKB-KW"/>
</dbReference>
<evidence type="ECO:0000256" key="2">
    <source>
        <dbReference type="ARBA" id="ARBA00022980"/>
    </source>
</evidence>
<evidence type="ECO:0000313" key="7">
    <source>
        <dbReference type="Proteomes" id="UP001630127"/>
    </source>
</evidence>
<protein>
    <recommendedName>
        <fullName evidence="5">S1 motif domain-containing protein</fullName>
    </recommendedName>
</protein>
<dbReference type="Pfam" id="PF00575">
    <property type="entry name" value="S1"/>
    <property type="match status" value="1"/>
</dbReference>
<comment type="similarity">
    <text evidence="1">Belongs to the bacterial ribosomal protein bS1 family.</text>
</comment>
<dbReference type="SMART" id="SM00316">
    <property type="entry name" value="S1"/>
    <property type="match status" value="1"/>
</dbReference>
<evidence type="ECO:0000256" key="3">
    <source>
        <dbReference type="ARBA" id="ARBA00023274"/>
    </source>
</evidence>
<proteinExistence type="inferred from homology"/>
<dbReference type="InterPro" id="IPR003029">
    <property type="entry name" value="S1_domain"/>
</dbReference>
<dbReference type="InterPro" id="IPR012340">
    <property type="entry name" value="NA-bd_OB-fold"/>
</dbReference>
<dbReference type="SUPFAM" id="SSF50249">
    <property type="entry name" value="Nucleic acid-binding proteins"/>
    <property type="match status" value="1"/>
</dbReference>
<comment type="caution">
    <text evidence="6">The sequence shown here is derived from an EMBL/GenBank/DDBJ whole genome shotgun (WGS) entry which is preliminary data.</text>
</comment>
<dbReference type="Proteomes" id="UP001630127">
    <property type="component" value="Unassembled WGS sequence"/>
</dbReference>
<dbReference type="InterPro" id="IPR050437">
    <property type="entry name" value="Ribos_protein_bS1-like"/>
</dbReference>
<keyword evidence="7" id="KW-1185">Reference proteome</keyword>
<keyword evidence="2" id="KW-0689">Ribosomal protein</keyword>
<dbReference type="PANTHER" id="PTHR10724:SF7">
    <property type="entry name" value="SMALL RIBOSOMAL SUBUNIT PROTEIN BS1C"/>
    <property type="match status" value="1"/>
</dbReference>
<dbReference type="Gene3D" id="2.40.50.140">
    <property type="entry name" value="Nucleic acid-binding proteins"/>
    <property type="match status" value="1"/>
</dbReference>
<dbReference type="AlphaFoldDB" id="A0ABD2YQG1"/>
<evidence type="ECO:0000313" key="6">
    <source>
        <dbReference type="EMBL" id="KAL3508210.1"/>
    </source>
</evidence>
<dbReference type="GO" id="GO:1990904">
    <property type="term" value="C:ribonucleoprotein complex"/>
    <property type="evidence" value="ECO:0007669"/>
    <property type="project" value="UniProtKB-KW"/>
</dbReference>
<sequence>MGDGQAQLGICSVVLGTVQSSKPYGAFIDIGGINGLLHVSHISRDGVSDIVTVLQPGDTLKKLEPTPGDMIHNPKLVFEKMEDDPAEKLVNSAEHDDLKKIQIPAKNSSFPTGTGSELSNHTTETAIEPERSVLPGWTDFELRWDLRTTNLRLACRGSGFE</sequence>
<reference evidence="6 7" key="1">
    <citation type="submission" date="2024-11" db="EMBL/GenBank/DDBJ databases">
        <title>A near-complete genome assembly of Cinchona calisaya.</title>
        <authorList>
            <person name="Lian D.C."/>
            <person name="Zhao X.W."/>
            <person name="Wei L."/>
        </authorList>
    </citation>
    <scope>NUCLEOTIDE SEQUENCE [LARGE SCALE GENOMIC DNA]</scope>
    <source>
        <tissue evidence="6">Nenye</tissue>
    </source>
</reference>
<evidence type="ECO:0000256" key="4">
    <source>
        <dbReference type="SAM" id="MobiDB-lite"/>
    </source>
</evidence>
<feature type="domain" description="S1 motif" evidence="5">
    <location>
        <begin position="11"/>
        <end position="61"/>
    </location>
</feature>
<feature type="region of interest" description="Disordered" evidence="4">
    <location>
        <begin position="105"/>
        <end position="124"/>
    </location>
</feature>
<dbReference type="PROSITE" id="PS50126">
    <property type="entry name" value="S1"/>
    <property type="match status" value="1"/>
</dbReference>
<keyword evidence="3" id="KW-0687">Ribonucleoprotein</keyword>